<reference evidence="2 3" key="2">
    <citation type="submission" date="2017-10" db="EMBL/GenBank/DDBJ databases">
        <title>Extensive intraspecific genome diversity in a model arbuscular mycorrhizal fungus.</title>
        <authorList>
            <person name="Chen E.C.H."/>
            <person name="Morin E."/>
            <person name="Baudet D."/>
            <person name="Noel J."/>
            <person name="Ndikumana S."/>
            <person name="Charron P."/>
            <person name="St-Onge C."/>
            <person name="Giorgi J."/>
            <person name="Grigoriev I.V."/>
            <person name="Roux C."/>
            <person name="Martin F.M."/>
            <person name="Corradi N."/>
        </authorList>
    </citation>
    <scope>NUCLEOTIDE SEQUENCE [LARGE SCALE GENOMIC DNA]</scope>
    <source>
        <strain evidence="2 3">C2</strain>
    </source>
</reference>
<dbReference type="Gene3D" id="1.10.510.10">
    <property type="entry name" value="Transferase(Phosphotransferase) domain 1"/>
    <property type="match status" value="1"/>
</dbReference>
<gene>
    <name evidence="2" type="ORF">RhiirC2_847630</name>
</gene>
<dbReference type="Pfam" id="PF07714">
    <property type="entry name" value="PK_Tyr_Ser-Thr"/>
    <property type="match status" value="1"/>
</dbReference>
<dbReference type="InterPro" id="IPR051681">
    <property type="entry name" value="Ser/Thr_Kinases-Pseudokinases"/>
</dbReference>
<dbReference type="InterPro" id="IPR000719">
    <property type="entry name" value="Prot_kinase_dom"/>
</dbReference>
<comment type="caution">
    <text evidence="2">The sequence shown here is derived from an EMBL/GenBank/DDBJ whole genome shotgun (WGS) entry which is preliminary data.</text>
</comment>
<evidence type="ECO:0000313" key="3">
    <source>
        <dbReference type="Proteomes" id="UP000233469"/>
    </source>
</evidence>
<organism evidence="2 3">
    <name type="scientific">Rhizophagus irregularis</name>
    <dbReference type="NCBI Taxonomy" id="588596"/>
    <lineage>
        <taxon>Eukaryota</taxon>
        <taxon>Fungi</taxon>
        <taxon>Fungi incertae sedis</taxon>
        <taxon>Mucoromycota</taxon>
        <taxon>Glomeromycotina</taxon>
        <taxon>Glomeromycetes</taxon>
        <taxon>Glomerales</taxon>
        <taxon>Glomeraceae</taxon>
        <taxon>Rhizophagus</taxon>
    </lineage>
</organism>
<keyword evidence="2" id="KW-0418">Kinase</keyword>
<feature type="domain" description="Protein kinase" evidence="1">
    <location>
        <begin position="1"/>
        <end position="275"/>
    </location>
</feature>
<dbReference type="SUPFAM" id="SSF56112">
    <property type="entry name" value="Protein kinase-like (PK-like)"/>
    <property type="match status" value="1"/>
</dbReference>
<dbReference type="VEuPathDB" id="FungiDB:FUN_009887"/>
<dbReference type="EMBL" id="LLXL01000371">
    <property type="protein sequence ID" value="PKK73445.1"/>
    <property type="molecule type" value="Genomic_DNA"/>
</dbReference>
<dbReference type="InterPro" id="IPR011990">
    <property type="entry name" value="TPR-like_helical_dom_sf"/>
</dbReference>
<dbReference type="PROSITE" id="PS50011">
    <property type="entry name" value="PROTEIN_KINASE_DOM"/>
    <property type="match status" value="1"/>
</dbReference>
<protein>
    <submittedName>
        <fullName evidence="2">Kinase-like protein</fullName>
    </submittedName>
</protein>
<dbReference type="InterPro" id="IPR011009">
    <property type="entry name" value="Kinase-like_dom_sf"/>
</dbReference>
<dbReference type="Pfam" id="PF08238">
    <property type="entry name" value="Sel1"/>
    <property type="match status" value="4"/>
</dbReference>
<reference evidence="2 3" key="1">
    <citation type="submission" date="2016-04" db="EMBL/GenBank/DDBJ databases">
        <title>Genome analyses suggest a sexual origin of heterokaryosis in a supposedly ancient asexual fungus.</title>
        <authorList>
            <person name="Ropars J."/>
            <person name="Sedzielewska K."/>
            <person name="Noel J."/>
            <person name="Charron P."/>
            <person name="Farinelli L."/>
            <person name="Marton T."/>
            <person name="Kruger M."/>
            <person name="Pelin A."/>
            <person name="Brachmann A."/>
            <person name="Corradi N."/>
        </authorList>
    </citation>
    <scope>NUCLEOTIDE SEQUENCE [LARGE SCALE GENOMIC DNA]</scope>
    <source>
        <strain evidence="2 3">C2</strain>
    </source>
</reference>
<dbReference type="PRINTS" id="PR00109">
    <property type="entry name" value="TYRKINASE"/>
</dbReference>
<dbReference type="Proteomes" id="UP000233469">
    <property type="component" value="Unassembled WGS sequence"/>
</dbReference>
<evidence type="ECO:0000259" key="1">
    <source>
        <dbReference type="PROSITE" id="PS50011"/>
    </source>
</evidence>
<proteinExistence type="predicted"/>
<dbReference type="SMART" id="SM00671">
    <property type="entry name" value="SEL1"/>
    <property type="match status" value="4"/>
</dbReference>
<dbReference type="VEuPathDB" id="FungiDB:RhiirA1_473508"/>
<dbReference type="SUPFAM" id="SSF81901">
    <property type="entry name" value="HCP-like"/>
    <property type="match status" value="1"/>
</dbReference>
<sequence length="556" mass="64051">MEDTNVNESINWIEESISKRLIKFYDYEFFTNIEEIGTGGFGKELSHELNLHRDVDFHDNVIRFYGITAINKDPNDETVKNYLLVMEYADGGSLRNYLKRNFANLTWNDKYNLAYQLACAVSCLHDEGIMHRDLHSGNVLIHENIIKLADFGLSKRIETLSKNTSDLFGVIPYIDPKKFNLNGNLSYSLNEKSDVYSVGVLLWEISSGCPPFCTLPYDVILALRILQGLRESTVPGTSFDYYNLYTECWNSEPENRPSMIEVVQRLKSIISNPNIMIYYNTSNQYFSEDSTLNSINSSSNEALSQIIQNFGDVVTKDMATSSNMNKDIFLKKRLINEIMEIIFNEINKGNSQVMINQYFFNSIINNKVNKITLQEIYNWLLNNQNEPNFVFLLGYFEYHGIGVGENKKAAYNLFKIASENDYTLLAQYYLGLCYEYGSGTVKNEKLAFEYINKLADKDYALAQFKMGYFYHQGIGTKKNLKVAFSWYEKAANNGNLIAMCKLGLMYKNGEGTSKDIDKAIFWYRKSSEKGNQDSQKILEKLLKIKNRKKTNSCRIN</sequence>
<evidence type="ECO:0000313" key="2">
    <source>
        <dbReference type="EMBL" id="PKK73445.1"/>
    </source>
</evidence>
<dbReference type="AlphaFoldDB" id="A0A2N1NHP7"/>
<name>A0A2N1NHP7_9GLOM</name>
<dbReference type="GO" id="GO:0004674">
    <property type="term" value="F:protein serine/threonine kinase activity"/>
    <property type="evidence" value="ECO:0007669"/>
    <property type="project" value="TreeGrafter"/>
</dbReference>
<accession>A0A2N1NHP7</accession>
<dbReference type="InterPro" id="IPR006597">
    <property type="entry name" value="Sel1-like"/>
</dbReference>
<dbReference type="InterPro" id="IPR001245">
    <property type="entry name" value="Ser-Thr/Tyr_kinase_cat_dom"/>
</dbReference>
<dbReference type="Gene3D" id="1.25.40.10">
    <property type="entry name" value="Tetratricopeptide repeat domain"/>
    <property type="match status" value="1"/>
</dbReference>
<keyword evidence="2" id="KW-0808">Transferase</keyword>
<dbReference type="VEuPathDB" id="FungiDB:RhiirFUN_021687"/>
<dbReference type="PANTHER" id="PTHR44329">
    <property type="entry name" value="SERINE/THREONINE-PROTEIN KINASE TNNI3K-RELATED"/>
    <property type="match status" value="1"/>
</dbReference>
<dbReference type="GO" id="GO:0005524">
    <property type="term" value="F:ATP binding"/>
    <property type="evidence" value="ECO:0007669"/>
    <property type="project" value="InterPro"/>
</dbReference>